<organism evidence="1 2">
    <name type="scientific">Panagrolaimus sp. ES5</name>
    <dbReference type="NCBI Taxonomy" id="591445"/>
    <lineage>
        <taxon>Eukaryota</taxon>
        <taxon>Metazoa</taxon>
        <taxon>Ecdysozoa</taxon>
        <taxon>Nematoda</taxon>
        <taxon>Chromadorea</taxon>
        <taxon>Rhabditida</taxon>
        <taxon>Tylenchina</taxon>
        <taxon>Panagrolaimomorpha</taxon>
        <taxon>Panagrolaimoidea</taxon>
        <taxon>Panagrolaimidae</taxon>
        <taxon>Panagrolaimus</taxon>
    </lineage>
</organism>
<proteinExistence type="predicted"/>
<evidence type="ECO:0000313" key="2">
    <source>
        <dbReference type="WBParaSite" id="ES5_v2.g27901.t1"/>
    </source>
</evidence>
<name>A0AC34GE87_9BILA</name>
<sequence>MSCSNPNCLKSDKFMRHWPPNDLNILDRVRHEGEEDADGAGDLEVEEQDFLPVEVAVEAGEGKSLEVDEDDLEEKPEQEAIDN</sequence>
<dbReference type="WBParaSite" id="ES5_v2.g27901.t1">
    <property type="protein sequence ID" value="ES5_v2.g27901.t1"/>
    <property type="gene ID" value="ES5_v2.g27901"/>
</dbReference>
<reference evidence="2" key="1">
    <citation type="submission" date="2022-11" db="UniProtKB">
        <authorList>
            <consortium name="WormBaseParasite"/>
        </authorList>
    </citation>
    <scope>IDENTIFICATION</scope>
</reference>
<evidence type="ECO:0000313" key="1">
    <source>
        <dbReference type="Proteomes" id="UP000887579"/>
    </source>
</evidence>
<dbReference type="Proteomes" id="UP000887579">
    <property type="component" value="Unplaced"/>
</dbReference>
<protein>
    <submittedName>
        <fullName evidence="2">Uncharacterized protein</fullName>
    </submittedName>
</protein>
<accession>A0AC34GE87</accession>